<dbReference type="InterPro" id="IPR020084">
    <property type="entry name" value="NUDIX_hydrolase_CS"/>
</dbReference>
<dbReference type="Gene3D" id="3.90.79.10">
    <property type="entry name" value="Nucleoside Triphosphate Pyrophosphohydrolase"/>
    <property type="match status" value="1"/>
</dbReference>
<dbReference type="RefSeq" id="WP_155314671.1">
    <property type="nucleotide sequence ID" value="NZ_AP021874.1"/>
</dbReference>
<protein>
    <recommendedName>
        <fullName evidence="4">GDP-mannose pyrophosphatase</fullName>
    </recommendedName>
    <alternativeName>
        <fullName evidence="6">GDP-mannose hydrolase</fullName>
    </alternativeName>
    <alternativeName>
        <fullName evidence="7">GDPMK</fullName>
    </alternativeName>
</protein>
<dbReference type="SUPFAM" id="SSF55811">
    <property type="entry name" value="Nudix"/>
    <property type="match status" value="1"/>
</dbReference>
<dbReference type="Proteomes" id="UP000427906">
    <property type="component" value="Chromosome"/>
</dbReference>
<evidence type="ECO:0000256" key="4">
    <source>
        <dbReference type="ARBA" id="ARBA00016377"/>
    </source>
</evidence>
<comment type="cofactor">
    <cofactor evidence="2">
        <name>Mg(2+)</name>
        <dbReference type="ChEBI" id="CHEBI:18420"/>
    </cofactor>
</comment>
<dbReference type="PANTHER" id="PTHR11839:SF18">
    <property type="entry name" value="NUDIX HYDROLASE DOMAIN-CONTAINING PROTEIN"/>
    <property type="match status" value="1"/>
</dbReference>
<evidence type="ECO:0000256" key="1">
    <source>
        <dbReference type="ARBA" id="ARBA00000847"/>
    </source>
</evidence>
<organism evidence="10 11">
    <name type="scientific">Desulfosarcina alkanivorans</name>
    <dbReference type="NCBI Taxonomy" id="571177"/>
    <lineage>
        <taxon>Bacteria</taxon>
        <taxon>Pseudomonadati</taxon>
        <taxon>Thermodesulfobacteriota</taxon>
        <taxon>Desulfobacteria</taxon>
        <taxon>Desulfobacterales</taxon>
        <taxon>Desulfosarcinaceae</taxon>
        <taxon>Desulfosarcina</taxon>
    </lineage>
</organism>
<keyword evidence="5 8" id="KW-0378">Hydrolase</keyword>
<dbReference type="PROSITE" id="PS51462">
    <property type="entry name" value="NUDIX"/>
    <property type="match status" value="1"/>
</dbReference>
<dbReference type="InterPro" id="IPR020476">
    <property type="entry name" value="Nudix_hydrolase"/>
</dbReference>
<proteinExistence type="inferred from homology"/>
<dbReference type="GO" id="GO:0019693">
    <property type="term" value="P:ribose phosphate metabolic process"/>
    <property type="evidence" value="ECO:0007669"/>
    <property type="project" value="TreeGrafter"/>
</dbReference>
<evidence type="ECO:0000256" key="7">
    <source>
        <dbReference type="ARBA" id="ARBA00032272"/>
    </source>
</evidence>
<dbReference type="GO" id="GO:0006753">
    <property type="term" value="P:nucleoside phosphate metabolic process"/>
    <property type="evidence" value="ECO:0007669"/>
    <property type="project" value="TreeGrafter"/>
</dbReference>
<dbReference type="GO" id="GO:0016462">
    <property type="term" value="F:pyrophosphatase activity"/>
    <property type="evidence" value="ECO:0007669"/>
    <property type="project" value="UniProtKB-ARBA"/>
</dbReference>
<evidence type="ECO:0000256" key="3">
    <source>
        <dbReference type="ARBA" id="ARBA00007275"/>
    </source>
</evidence>
<evidence type="ECO:0000313" key="10">
    <source>
        <dbReference type="EMBL" id="BBO66267.1"/>
    </source>
</evidence>
<evidence type="ECO:0000313" key="11">
    <source>
        <dbReference type="Proteomes" id="UP000427906"/>
    </source>
</evidence>
<dbReference type="InterPro" id="IPR000086">
    <property type="entry name" value="NUDIX_hydrolase_dom"/>
</dbReference>
<dbReference type="PRINTS" id="PR00502">
    <property type="entry name" value="NUDIXFAMILY"/>
</dbReference>
<feature type="domain" description="Nudix hydrolase" evidence="9">
    <location>
        <begin position="50"/>
        <end position="183"/>
    </location>
</feature>
<comment type="catalytic activity">
    <reaction evidence="1">
        <text>GDP-alpha-D-mannose + H2O = alpha-D-mannose 1-phosphate + GMP + 2 H(+)</text>
        <dbReference type="Rhea" id="RHEA:27978"/>
        <dbReference type="ChEBI" id="CHEBI:15377"/>
        <dbReference type="ChEBI" id="CHEBI:15378"/>
        <dbReference type="ChEBI" id="CHEBI:57527"/>
        <dbReference type="ChEBI" id="CHEBI:58115"/>
        <dbReference type="ChEBI" id="CHEBI:58409"/>
    </reaction>
</comment>
<gene>
    <name evidence="10" type="ORF">DSCA_01970</name>
</gene>
<dbReference type="Pfam" id="PF00293">
    <property type="entry name" value="NUDIX"/>
    <property type="match status" value="1"/>
</dbReference>
<sequence length="192" mass="20878">MKLSDSLSLFSDRHLSVYQLRYINREGRRAGWTLASRESAGPKCMTGRLNSADAVVIVPYHRERRQLVIIREFRVALGGFQYGFPAGLVDPGESVGQAVERELAEETGLRVLTHLRQSPVVFTSSGITDESVVMAYVECGGDPSDAGNSASEVIETHFVGPGEAGRLCRDDSILMDVKTWLVLTGFAASGSI</sequence>
<accession>A0A5K7YNT9</accession>
<dbReference type="AlphaFoldDB" id="A0A5K7YNT9"/>
<name>A0A5K7YNT9_9BACT</name>
<comment type="similarity">
    <text evidence="3">Belongs to the Nudix hydrolase family. NudK subfamily.</text>
</comment>
<dbReference type="KEGG" id="dalk:DSCA_01970"/>
<dbReference type="PANTHER" id="PTHR11839">
    <property type="entry name" value="UDP/ADP-SUGAR PYROPHOSPHATASE"/>
    <property type="match status" value="1"/>
</dbReference>
<evidence type="ECO:0000256" key="2">
    <source>
        <dbReference type="ARBA" id="ARBA00001946"/>
    </source>
</evidence>
<evidence type="ECO:0000259" key="9">
    <source>
        <dbReference type="PROSITE" id="PS51462"/>
    </source>
</evidence>
<keyword evidence="11" id="KW-1185">Reference proteome</keyword>
<evidence type="ECO:0000256" key="6">
    <source>
        <dbReference type="ARBA" id="ARBA00032162"/>
    </source>
</evidence>
<dbReference type="InterPro" id="IPR015797">
    <property type="entry name" value="NUDIX_hydrolase-like_dom_sf"/>
</dbReference>
<evidence type="ECO:0000256" key="5">
    <source>
        <dbReference type="ARBA" id="ARBA00022801"/>
    </source>
</evidence>
<reference evidence="10 11" key="1">
    <citation type="submission" date="2019-11" db="EMBL/GenBank/DDBJ databases">
        <title>Comparative genomics of hydrocarbon-degrading Desulfosarcina strains.</title>
        <authorList>
            <person name="Watanabe M."/>
            <person name="Kojima H."/>
            <person name="Fukui M."/>
        </authorList>
    </citation>
    <scope>NUCLEOTIDE SEQUENCE [LARGE SCALE GENOMIC DNA]</scope>
    <source>
        <strain evidence="10 11">PL12</strain>
    </source>
</reference>
<dbReference type="PROSITE" id="PS00893">
    <property type="entry name" value="NUDIX_BOX"/>
    <property type="match status" value="1"/>
</dbReference>
<dbReference type="CDD" id="cd03424">
    <property type="entry name" value="NUDIX_ADPRase_Nudt5_UGPPase_Nudt14"/>
    <property type="match status" value="1"/>
</dbReference>
<evidence type="ECO:0000256" key="8">
    <source>
        <dbReference type="RuleBase" id="RU003476"/>
    </source>
</evidence>
<dbReference type="OrthoDB" id="177518at2"/>
<dbReference type="EMBL" id="AP021874">
    <property type="protein sequence ID" value="BBO66267.1"/>
    <property type="molecule type" value="Genomic_DNA"/>
</dbReference>